<name>A0A1Y2E8X8_9FUNG</name>
<evidence type="ECO:0000313" key="6">
    <source>
        <dbReference type="Proteomes" id="UP000193920"/>
    </source>
</evidence>
<dbReference type="PANTHER" id="PTHR23359">
    <property type="entry name" value="NUCLEOTIDE KINASE"/>
    <property type="match status" value="1"/>
</dbReference>
<proteinExistence type="predicted"/>
<keyword evidence="6" id="KW-1185">Reference proteome</keyword>
<evidence type="ECO:0008006" key="7">
    <source>
        <dbReference type="Google" id="ProtNLM"/>
    </source>
</evidence>
<feature type="region of interest" description="Disordered" evidence="4">
    <location>
        <begin position="1574"/>
        <end position="1594"/>
    </location>
</feature>
<dbReference type="OrthoDB" id="439792at2759"/>
<evidence type="ECO:0000256" key="4">
    <source>
        <dbReference type="SAM" id="MobiDB-lite"/>
    </source>
</evidence>
<dbReference type="GO" id="GO:0006139">
    <property type="term" value="P:nucleobase-containing compound metabolic process"/>
    <property type="evidence" value="ECO:0007669"/>
    <property type="project" value="InterPro"/>
</dbReference>
<keyword evidence="1" id="KW-0808">Transferase</keyword>
<dbReference type="GO" id="GO:0019205">
    <property type="term" value="F:nucleobase-containing compound kinase activity"/>
    <property type="evidence" value="ECO:0007669"/>
    <property type="project" value="InterPro"/>
</dbReference>
<feature type="compositionally biased region" description="Acidic residues" evidence="4">
    <location>
        <begin position="191"/>
        <end position="222"/>
    </location>
</feature>
<dbReference type="SUPFAM" id="SSF52540">
    <property type="entry name" value="P-loop containing nucleoside triphosphate hydrolases"/>
    <property type="match status" value="3"/>
</dbReference>
<dbReference type="Gene3D" id="3.40.50.300">
    <property type="entry name" value="P-loop containing nucleotide triphosphate hydrolases"/>
    <property type="match status" value="4"/>
</dbReference>
<feature type="compositionally biased region" description="Basic and acidic residues" evidence="4">
    <location>
        <begin position="1574"/>
        <end position="1584"/>
    </location>
</feature>
<dbReference type="STRING" id="1754190.A0A1Y2E8X8"/>
<keyword evidence="3" id="KW-0418">Kinase</keyword>
<feature type="compositionally biased region" description="Acidic residues" evidence="4">
    <location>
        <begin position="929"/>
        <end position="963"/>
    </location>
</feature>
<gene>
    <name evidence="5" type="ORF">LY90DRAFT_215054</name>
</gene>
<evidence type="ECO:0000256" key="1">
    <source>
        <dbReference type="ARBA" id="ARBA00022679"/>
    </source>
</evidence>
<comment type="caution">
    <text evidence="5">The sequence shown here is derived from an EMBL/GenBank/DDBJ whole genome shotgun (WGS) entry which is preliminary data.</text>
</comment>
<protein>
    <recommendedName>
        <fullName evidence="7">P-loop containing nucleoside triphosphate hydrolase protein</fullName>
    </recommendedName>
</protein>
<dbReference type="Pfam" id="PF00406">
    <property type="entry name" value="ADK"/>
    <property type="match status" value="2"/>
</dbReference>
<feature type="region of interest" description="Disordered" evidence="4">
    <location>
        <begin position="916"/>
        <end position="963"/>
    </location>
</feature>
<dbReference type="InterPro" id="IPR000850">
    <property type="entry name" value="Adenylat/UMP-CMP_kin"/>
</dbReference>
<dbReference type="EMBL" id="MCOG01000047">
    <property type="protein sequence ID" value="ORY68011.1"/>
    <property type="molecule type" value="Genomic_DNA"/>
</dbReference>
<dbReference type="InterPro" id="IPR027417">
    <property type="entry name" value="P-loop_NTPase"/>
</dbReference>
<organism evidence="5 6">
    <name type="scientific">Neocallimastix californiae</name>
    <dbReference type="NCBI Taxonomy" id="1754190"/>
    <lineage>
        <taxon>Eukaryota</taxon>
        <taxon>Fungi</taxon>
        <taxon>Fungi incertae sedis</taxon>
        <taxon>Chytridiomycota</taxon>
        <taxon>Chytridiomycota incertae sedis</taxon>
        <taxon>Neocallimastigomycetes</taxon>
        <taxon>Neocallimastigales</taxon>
        <taxon>Neocallimastigaceae</taxon>
        <taxon>Neocallimastix</taxon>
    </lineage>
</organism>
<evidence type="ECO:0000256" key="3">
    <source>
        <dbReference type="ARBA" id="ARBA00022777"/>
    </source>
</evidence>
<dbReference type="GO" id="GO:0005524">
    <property type="term" value="F:ATP binding"/>
    <property type="evidence" value="ECO:0007669"/>
    <property type="project" value="InterPro"/>
</dbReference>
<accession>A0A1Y2E8X8</accession>
<evidence type="ECO:0000313" key="5">
    <source>
        <dbReference type="EMBL" id="ORY68011.1"/>
    </source>
</evidence>
<feature type="compositionally biased region" description="Acidic residues" evidence="4">
    <location>
        <begin position="235"/>
        <end position="268"/>
    </location>
</feature>
<keyword evidence="2" id="KW-0547">Nucleotide-binding</keyword>
<reference evidence="5 6" key="1">
    <citation type="submission" date="2016-08" db="EMBL/GenBank/DDBJ databases">
        <title>A Parts List for Fungal Cellulosomes Revealed by Comparative Genomics.</title>
        <authorList>
            <consortium name="DOE Joint Genome Institute"/>
            <person name="Haitjema C.H."/>
            <person name="Gilmore S.P."/>
            <person name="Henske J.K."/>
            <person name="Solomon K.V."/>
            <person name="De Groot R."/>
            <person name="Kuo A."/>
            <person name="Mondo S.J."/>
            <person name="Salamov A.A."/>
            <person name="Labutti K."/>
            <person name="Zhao Z."/>
            <person name="Chiniquy J."/>
            <person name="Barry K."/>
            <person name="Brewer H.M."/>
            <person name="Purvine S.O."/>
            <person name="Wright A.T."/>
            <person name="Boxma B."/>
            <person name="Van Alen T."/>
            <person name="Hackstein J.H."/>
            <person name="Baker S.E."/>
            <person name="Grigoriev I.V."/>
            <person name="O'Malley M.A."/>
        </authorList>
    </citation>
    <scope>NUCLEOTIDE SEQUENCE [LARGE SCALE GENOMIC DNA]</scope>
    <source>
        <strain evidence="5 6">G1</strain>
    </source>
</reference>
<feature type="region of interest" description="Disordered" evidence="4">
    <location>
        <begin position="185"/>
        <end position="274"/>
    </location>
</feature>
<evidence type="ECO:0000256" key="2">
    <source>
        <dbReference type="ARBA" id="ARBA00022741"/>
    </source>
</evidence>
<dbReference type="Proteomes" id="UP000193920">
    <property type="component" value="Unassembled WGS sequence"/>
</dbReference>
<sequence length="1623" mass="189780">MDEKTLQEILNNQPVFQKGQHQNKPSFIFWGNPGSNIKKIAHEFATINKLELVTPLSIINDALEDKQHPFNEEVSKKLYLGDEIDYETLKKLIKAELQSDKVWFKGFVLQGLPLDVTKLEEEIEFLKEILTYPYKNQNLIFVNLHSISTDIKRNVYKELIDPNTGIVYSGDQIIYTKSYLESKKKKKKEVEDEDNEDEDNEEEDADEEENLIEEDDNDDNSEISEMQYSEYSSVDSDEFYDSDNIENESDVEEEKENEEEEESEEESEKEVKKQMRKYGIESKISMIDPKIYSRLMKRPENDSKTLDKFFKDFENFNEEIKKIIPEYFTINNIIDIDCSQPLENILHCLQKKVTVQGHFQYGRNVLPERVIIANQSVLDDPNEDNQIEYILAQEPETEVEMPKRKLSVWGKYCCVTYTETKELVIGSPLYSAIYHNYLYLFVSENALIKFMKNPILYFQYEPIIPITKMCIIGPRYSGQTSISKLLAKQYNLQNINIEEILQCISHYVVPKESNEKLSISTEDNLYQKVKDICDQGLEVTSEMMVDIIKYTLKKNEENNYRGWIIEGFPSTVEQAQLLLEENLIPDNVIFLKYDIQTEEIMERITNIKVNALTGIEWNPVITGNTKSPRKVSLKIPENYKIQACPFIEETFESYKKEEAEIINFLNENNIPQTTVESERDIAAMFHQVRCEIDQFFPRALQNTINSENIEYGYTKDYCPVMLKNNNVLVKSSNTYSLEYQNRIYNFLNEECKNDFMANPYNYIGHSLPKPPPPRIFITGISGSGKTTIFKNIPIGNVHYIEFKKFVTEVFAPTLPPEEQKEYVNSIFESHNSMETNPNVENYILNIMKKLYTEEPYVSDGFILENFPRTSLEAQTLINNNYVADMVIYLKIETEQAVTRLLPGRIKMEEEKFKQRTLNKNIKDPKKSDESDESGESGGIEDDESEKDEFPENPEEFYSDELNEECEKESGRINEIISAIESFSLIPINEVEAGRCLRPIIYRIKKLLRPYIQYHESILTHTIPIDNATADVYIEKGIKKLSKFGKTCPVTLTRNKYQNKKTIGRLPVIYNDYIIYLRSRSCQKEFEMNTYYYMNQPEPEPIVKPQIIVTGLPMSGKTTLASSLAKLLHAEYLTIPTIIQDLVDANEQTDLVQKIKKYLYYGYELPDDLIVKALKVTLLRTRCLGRGWVLDNFPLNINQAELMVKYDIIPQLVVEIQIQEEEVYRRGKEIINQNRSEEFCTINVPEGLEFRIMNYIQNYERIKEIFDVGYNSWFSIDGMKSKWAIKDMVYKTVIDYSLKEQNYLNQKNNKHAAPIYHVRMNTELINRNIGKFREYCPVCYIDNEELVKGDPGTQFVAEYQNKFYRMAGERELKQFLLNPERYVNSERNLPEILPKQLYVNSLKSIFPKSFELKGYCPVTFAEGTPDNFDSIIVGDLRYVVEYDDKLYCMANEKQLDKFMRTPWKYINYILPKKLPPKKLNISISKLPMIGYMEQTLSTTIYQSIEAIGKERPVYPYRSLEFSAARFLGLYLKANNVNATRFSREVNERKLKKFIEECELTKEVYNTVKEQLKLEKEKQGEKRDGEGEGEGEREDKKNKNYNLILSLKEKEGLSEKVDRIISLKN</sequence>
<dbReference type="CDD" id="cd01428">
    <property type="entry name" value="ADK"/>
    <property type="match status" value="1"/>
</dbReference>